<feature type="domain" description="F-box" evidence="1">
    <location>
        <begin position="103"/>
        <end position="149"/>
    </location>
</feature>
<name>A0A5K3EIB5_MESCO</name>
<dbReference type="InterPro" id="IPR001810">
    <property type="entry name" value="F-box_dom"/>
</dbReference>
<protein>
    <submittedName>
        <fullName evidence="2">F-box domain-containing protein</fullName>
    </submittedName>
</protein>
<dbReference type="SMART" id="SM00256">
    <property type="entry name" value="FBOX"/>
    <property type="match status" value="1"/>
</dbReference>
<reference evidence="2" key="1">
    <citation type="submission" date="2019-11" db="UniProtKB">
        <authorList>
            <consortium name="WormBaseParasite"/>
        </authorList>
    </citation>
    <scope>IDENTIFICATION</scope>
</reference>
<dbReference type="AlphaFoldDB" id="A0A5K3EIB5"/>
<dbReference type="WBParaSite" id="MCU_000503-RB">
    <property type="protein sequence ID" value="MCU_000503-RB"/>
    <property type="gene ID" value="MCU_000503"/>
</dbReference>
<organism evidence="2">
    <name type="scientific">Mesocestoides corti</name>
    <name type="common">Flatworm</name>
    <dbReference type="NCBI Taxonomy" id="53468"/>
    <lineage>
        <taxon>Eukaryota</taxon>
        <taxon>Metazoa</taxon>
        <taxon>Spiralia</taxon>
        <taxon>Lophotrochozoa</taxon>
        <taxon>Platyhelminthes</taxon>
        <taxon>Cestoda</taxon>
        <taxon>Eucestoda</taxon>
        <taxon>Cyclophyllidea</taxon>
        <taxon>Mesocestoididae</taxon>
        <taxon>Mesocestoides</taxon>
    </lineage>
</organism>
<dbReference type="PROSITE" id="PS50181">
    <property type="entry name" value="FBOX"/>
    <property type="match status" value="1"/>
</dbReference>
<evidence type="ECO:0000259" key="1">
    <source>
        <dbReference type="PROSITE" id="PS50181"/>
    </source>
</evidence>
<dbReference type="SUPFAM" id="SSF81383">
    <property type="entry name" value="F-box domain"/>
    <property type="match status" value="1"/>
</dbReference>
<dbReference type="InterPro" id="IPR036047">
    <property type="entry name" value="F-box-like_dom_sf"/>
</dbReference>
<dbReference type="Pfam" id="PF12937">
    <property type="entry name" value="F-box-like"/>
    <property type="match status" value="1"/>
</dbReference>
<evidence type="ECO:0000313" key="2">
    <source>
        <dbReference type="WBParaSite" id="MCU_000503-RB"/>
    </source>
</evidence>
<sequence length="240" mass="27961">MLELFSSPTFKYFGIFKEDAIATFTATAPPPERDFYHLNILKDKIFWRRWRITSRNEADKYSPAECSNTYSEFKQNSQLRGEIRQIMGSKVLRFCDYIVRGRLDFLPRMPPSIIKKILSFINVEDIVSLSRSCKAIAEICNDDDVWQKVYIRYHKDSPNDIVKELARTYSWKRVFFTSKLKLQMQIRRLRLEQGQPAGDEAIRATITSMTGDKPSGSEISRSLRSRETNIGEFSSLRSSN</sequence>
<dbReference type="Gene3D" id="1.20.1280.50">
    <property type="match status" value="1"/>
</dbReference>
<proteinExistence type="predicted"/>
<accession>A0A5K3EIB5</accession>